<protein>
    <submittedName>
        <fullName evidence="1">Uncharacterized protein</fullName>
    </submittedName>
</protein>
<organism evidence="1 2">
    <name type="scientific">Hygrophoropsis aurantiaca</name>
    <dbReference type="NCBI Taxonomy" id="72124"/>
    <lineage>
        <taxon>Eukaryota</taxon>
        <taxon>Fungi</taxon>
        <taxon>Dikarya</taxon>
        <taxon>Basidiomycota</taxon>
        <taxon>Agaricomycotina</taxon>
        <taxon>Agaricomycetes</taxon>
        <taxon>Agaricomycetidae</taxon>
        <taxon>Boletales</taxon>
        <taxon>Coniophorineae</taxon>
        <taxon>Hygrophoropsidaceae</taxon>
        <taxon>Hygrophoropsis</taxon>
    </lineage>
</organism>
<gene>
    <name evidence="1" type="ORF">BJ138DRAFT_1080382</name>
</gene>
<reference evidence="1" key="1">
    <citation type="journal article" date="2021" name="New Phytol.">
        <title>Evolutionary innovations through gain and loss of genes in the ectomycorrhizal Boletales.</title>
        <authorList>
            <person name="Wu G."/>
            <person name="Miyauchi S."/>
            <person name="Morin E."/>
            <person name="Kuo A."/>
            <person name="Drula E."/>
            <person name="Varga T."/>
            <person name="Kohler A."/>
            <person name="Feng B."/>
            <person name="Cao Y."/>
            <person name="Lipzen A."/>
            <person name="Daum C."/>
            <person name="Hundley H."/>
            <person name="Pangilinan J."/>
            <person name="Johnson J."/>
            <person name="Barry K."/>
            <person name="LaButti K."/>
            <person name="Ng V."/>
            <person name="Ahrendt S."/>
            <person name="Min B."/>
            <person name="Choi I.G."/>
            <person name="Park H."/>
            <person name="Plett J.M."/>
            <person name="Magnuson J."/>
            <person name="Spatafora J.W."/>
            <person name="Nagy L.G."/>
            <person name="Henrissat B."/>
            <person name="Grigoriev I.V."/>
            <person name="Yang Z.L."/>
            <person name="Xu J."/>
            <person name="Martin F.M."/>
        </authorList>
    </citation>
    <scope>NUCLEOTIDE SEQUENCE</scope>
    <source>
        <strain evidence="1">ATCC 28755</strain>
    </source>
</reference>
<dbReference type="EMBL" id="MU267620">
    <property type="protein sequence ID" value="KAH7914004.1"/>
    <property type="molecule type" value="Genomic_DNA"/>
</dbReference>
<sequence length="267" mass="29356">MAEAKPINYANYLEINSLAGAVIFAVLYFPLLVFFLMKAISRPTYVYIILTLFATVRFTAFILRAILTRVYAEQINQSFFLAYEIIYNVGFFGLLYSAYTLAADRAAFSQSGGIISKIIQLRFIFRLALSAAVAIGITGAVESFSDNAKTASTGNTLRKVGIYIFLICAIIVLLQTIYLSFSEASHGGYRKSGEGFGASHGAFILMFVAALLVLREAFFTGTSNNPTEQNKETIWFPLSALTEFLAVLCFTTPGLVPARSEIPQEKV</sequence>
<keyword evidence="2" id="KW-1185">Reference proteome</keyword>
<evidence type="ECO:0000313" key="1">
    <source>
        <dbReference type="EMBL" id="KAH7914004.1"/>
    </source>
</evidence>
<proteinExistence type="predicted"/>
<dbReference type="Proteomes" id="UP000790377">
    <property type="component" value="Unassembled WGS sequence"/>
</dbReference>
<name>A0ACB8AKT8_9AGAM</name>
<accession>A0ACB8AKT8</accession>
<comment type="caution">
    <text evidence="1">The sequence shown here is derived from an EMBL/GenBank/DDBJ whole genome shotgun (WGS) entry which is preliminary data.</text>
</comment>
<evidence type="ECO:0000313" key="2">
    <source>
        <dbReference type="Proteomes" id="UP000790377"/>
    </source>
</evidence>